<dbReference type="InterPro" id="IPR011701">
    <property type="entry name" value="MFS"/>
</dbReference>
<keyword evidence="3 5" id="KW-1133">Transmembrane helix</keyword>
<dbReference type="Gene3D" id="1.20.1250.20">
    <property type="entry name" value="MFS general substrate transporter like domains"/>
    <property type="match status" value="1"/>
</dbReference>
<evidence type="ECO:0000256" key="5">
    <source>
        <dbReference type="SAM" id="Phobius"/>
    </source>
</evidence>
<gene>
    <name evidence="6" type="ORF">KUTeg_007274</name>
</gene>
<name>A0ABQ9FCT0_TEGGR</name>
<keyword evidence="7" id="KW-1185">Reference proteome</keyword>
<dbReference type="EMBL" id="JARBDR010000337">
    <property type="protein sequence ID" value="KAJ8315124.1"/>
    <property type="molecule type" value="Genomic_DNA"/>
</dbReference>
<feature type="transmembrane region" description="Helical" evidence="5">
    <location>
        <begin position="21"/>
        <end position="41"/>
    </location>
</feature>
<dbReference type="InterPro" id="IPR036259">
    <property type="entry name" value="MFS_trans_sf"/>
</dbReference>
<evidence type="ECO:0000256" key="3">
    <source>
        <dbReference type="ARBA" id="ARBA00022989"/>
    </source>
</evidence>
<comment type="subcellular location">
    <subcellularLocation>
        <location evidence="1">Membrane</location>
        <topology evidence="1">Multi-pass membrane protein</topology>
    </subcellularLocation>
</comment>
<accession>A0ABQ9FCT0</accession>
<comment type="caution">
    <text evidence="6">The sequence shown here is derived from an EMBL/GenBank/DDBJ whole genome shotgun (WGS) entry which is preliminary data.</text>
</comment>
<feature type="non-terminal residue" evidence="6">
    <location>
        <position position="256"/>
    </location>
</feature>
<evidence type="ECO:0000313" key="7">
    <source>
        <dbReference type="Proteomes" id="UP001217089"/>
    </source>
</evidence>
<reference evidence="6 7" key="1">
    <citation type="submission" date="2022-12" db="EMBL/GenBank/DDBJ databases">
        <title>Chromosome-level genome of Tegillarca granosa.</title>
        <authorList>
            <person name="Kim J."/>
        </authorList>
    </citation>
    <scope>NUCLEOTIDE SEQUENCE [LARGE SCALE GENOMIC DNA]</scope>
    <source>
        <strain evidence="6">Teg-2019</strain>
        <tissue evidence="6">Adductor muscle</tissue>
    </source>
</reference>
<feature type="transmembrane region" description="Helical" evidence="5">
    <location>
        <begin position="142"/>
        <end position="164"/>
    </location>
</feature>
<feature type="transmembrane region" description="Helical" evidence="5">
    <location>
        <begin position="171"/>
        <end position="191"/>
    </location>
</feature>
<evidence type="ECO:0000313" key="6">
    <source>
        <dbReference type="EMBL" id="KAJ8315124.1"/>
    </source>
</evidence>
<sequence>MVLYSIVLELVGPTKRTLAGLLIEMVWSLGMMVLCTVAYFIRNWRYLQIAVSAPSFVLLLIPESPRWLLARGRKDDAIKILKSVAVVNKKVLPDKIQDIECETKYSLKEVVLPLLQSKSLLVTAMAYFGLSYNVGRIAGDLYVNFLLAAIVEFIGYVLCLILSAKCGRKPVTVGSLVLAGLGIIGCIFTTLHSNETSQWGTVALSLVGKCGVSIAFANIFVYTPELFPTNVRSFVTGCCNTGARIGTLISPYIANI</sequence>
<feature type="transmembrane region" description="Helical" evidence="5">
    <location>
        <begin position="203"/>
        <end position="222"/>
    </location>
</feature>
<protein>
    <submittedName>
        <fullName evidence="6">Uncharacterized protein</fullName>
    </submittedName>
</protein>
<dbReference type="Proteomes" id="UP001217089">
    <property type="component" value="Unassembled WGS sequence"/>
</dbReference>
<feature type="transmembrane region" description="Helical" evidence="5">
    <location>
        <begin position="110"/>
        <end position="130"/>
    </location>
</feature>
<dbReference type="PANTHER" id="PTHR24064">
    <property type="entry name" value="SOLUTE CARRIER FAMILY 22 MEMBER"/>
    <property type="match status" value="1"/>
</dbReference>
<organism evidence="6 7">
    <name type="scientific">Tegillarca granosa</name>
    <name type="common">Malaysian cockle</name>
    <name type="synonym">Anadara granosa</name>
    <dbReference type="NCBI Taxonomy" id="220873"/>
    <lineage>
        <taxon>Eukaryota</taxon>
        <taxon>Metazoa</taxon>
        <taxon>Spiralia</taxon>
        <taxon>Lophotrochozoa</taxon>
        <taxon>Mollusca</taxon>
        <taxon>Bivalvia</taxon>
        <taxon>Autobranchia</taxon>
        <taxon>Pteriomorphia</taxon>
        <taxon>Arcoida</taxon>
        <taxon>Arcoidea</taxon>
        <taxon>Arcidae</taxon>
        <taxon>Tegillarca</taxon>
    </lineage>
</organism>
<proteinExistence type="predicted"/>
<dbReference type="Pfam" id="PF07690">
    <property type="entry name" value="MFS_1"/>
    <property type="match status" value="1"/>
</dbReference>
<evidence type="ECO:0000256" key="4">
    <source>
        <dbReference type="ARBA" id="ARBA00023136"/>
    </source>
</evidence>
<keyword evidence="2 5" id="KW-0812">Transmembrane</keyword>
<evidence type="ECO:0000256" key="1">
    <source>
        <dbReference type="ARBA" id="ARBA00004141"/>
    </source>
</evidence>
<dbReference type="SUPFAM" id="SSF103473">
    <property type="entry name" value="MFS general substrate transporter"/>
    <property type="match status" value="1"/>
</dbReference>
<keyword evidence="4 5" id="KW-0472">Membrane</keyword>
<evidence type="ECO:0000256" key="2">
    <source>
        <dbReference type="ARBA" id="ARBA00022692"/>
    </source>
</evidence>